<reference evidence="1" key="1">
    <citation type="journal article" date="2021" name="Proc. Natl. Acad. Sci. U.S.A.">
        <title>A Catalog of Tens of Thousands of Viruses from Human Metagenomes Reveals Hidden Associations with Chronic Diseases.</title>
        <authorList>
            <person name="Tisza M.J."/>
            <person name="Buck C.B."/>
        </authorList>
    </citation>
    <scope>NUCLEOTIDE SEQUENCE</scope>
    <source>
        <strain evidence="1">CtoRD1</strain>
    </source>
</reference>
<protein>
    <submittedName>
        <fullName evidence="1">Uncharacterized protein</fullName>
    </submittedName>
</protein>
<organism evidence="1">
    <name type="scientific">Siphoviridae sp. ctoRD1</name>
    <dbReference type="NCBI Taxonomy" id="2825669"/>
    <lineage>
        <taxon>Viruses</taxon>
        <taxon>Duplodnaviria</taxon>
        <taxon>Heunggongvirae</taxon>
        <taxon>Uroviricota</taxon>
        <taxon>Caudoviricetes</taxon>
    </lineage>
</organism>
<dbReference type="EMBL" id="BK015641">
    <property type="protein sequence ID" value="DAE17525.1"/>
    <property type="molecule type" value="Genomic_DNA"/>
</dbReference>
<evidence type="ECO:0000313" key="1">
    <source>
        <dbReference type="EMBL" id="DAE17525.1"/>
    </source>
</evidence>
<sequence>MVIIQTEDGSIVRDPKEIYIDKDLDGKYFLFADLSDSGRVKPVKLTAAEHEYEEEKLGCILDALYDLLADPEELYCVTLRAGVLFVSMADVVEYACMNQE</sequence>
<accession>A0A8S5QFH6</accession>
<proteinExistence type="predicted"/>
<name>A0A8S5QFH6_9CAUD</name>